<dbReference type="EMBL" id="LSGP01000026">
    <property type="protein sequence ID" value="KYZ75061.1"/>
    <property type="molecule type" value="Genomic_DNA"/>
</dbReference>
<feature type="binding site" evidence="8">
    <location>
        <position position="30"/>
    </location>
    <ligand>
        <name>substrate</name>
    </ligand>
</feature>
<feature type="binding site" evidence="8">
    <location>
        <position position="74"/>
    </location>
    <ligand>
        <name>substrate</name>
    </ligand>
</feature>
<dbReference type="Proteomes" id="UP000076268">
    <property type="component" value="Unassembled WGS sequence"/>
</dbReference>
<feature type="binding site" evidence="8">
    <location>
        <position position="76"/>
    </location>
    <ligand>
        <name>S-adenosyl-L-methionine</name>
        <dbReference type="ChEBI" id="CHEBI:59789"/>
    </ligand>
</feature>
<comment type="catalytic activity">
    <reaction evidence="8">
        <text>6-carboxy-5,6,7,8-tetrahydropterin + H(+) = 7-carboxy-7-carbaguanine + NH4(+)</text>
        <dbReference type="Rhea" id="RHEA:27974"/>
        <dbReference type="ChEBI" id="CHEBI:15378"/>
        <dbReference type="ChEBI" id="CHEBI:28938"/>
        <dbReference type="ChEBI" id="CHEBI:61032"/>
        <dbReference type="ChEBI" id="CHEBI:61036"/>
        <dbReference type="EC" id="4.3.99.3"/>
    </reaction>
</comment>
<dbReference type="STRING" id="1794912.AXX12_15925"/>
<evidence type="ECO:0000256" key="1">
    <source>
        <dbReference type="ARBA" id="ARBA00022485"/>
    </source>
</evidence>
<evidence type="ECO:0000256" key="5">
    <source>
        <dbReference type="ARBA" id="ARBA00023004"/>
    </source>
</evidence>
<keyword evidence="6 8" id="KW-0411">Iron-sulfur</keyword>
<comment type="similarity">
    <text evidence="8">Belongs to the radical SAM superfamily. 7-carboxy-7-deazaguanine synthase family.</text>
</comment>
<organism evidence="10 11">
    <name type="scientific">Anaerosporomusa subterranea</name>
    <dbReference type="NCBI Taxonomy" id="1794912"/>
    <lineage>
        <taxon>Bacteria</taxon>
        <taxon>Bacillati</taxon>
        <taxon>Bacillota</taxon>
        <taxon>Negativicutes</taxon>
        <taxon>Acetonemataceae</taxon>
        <taxon>Anaerosporomusa</taxon>
    </lineage>
</organism>
<comment type="subunit">
    <text evidence="8">Homodimer.</text>
</comment>
<dbReference type="Gene3D" id="3.20.20.70">
    <property type="entry name" value="Aldolase class I"/>
    <property type="match status" value="1"/>
</dbReference>
<dbReference type="RefSeq" id="WP_066245670.1">
    <property type="nucleotide sequence ID" value="NZ_LSGP01000026.1"/>
</dbReference>
<feature type="binding site" evidence="8">
    <location>
        <begin position="40"/>
        <end position="42"/>
    </location>
    <ligand>
        <name>S-adenosyl-L-methionine</name>
        <dbReference type="ChEBI" id="CHEBI:59789"/>
    </ligand>
</feature>
<dbReference type="AlphaFoldDB" id="A0A154BMD0"/>
<dbReference type="PANTHER" id="PTHR42836">
    <property type="entry name" value="7-CARBOXY-7-DEAZAGUANINE SYNTHASE"/>
    <property type="match status" value="1"/>
</dbReference>
<evidence type="ECO:0000313" key="10">
    <source>
        <dbReference type="EMBL" id="KYZ75061.1"/>
    </source>
</evidence>
<comment type="pathway">
    <text evidence="8">Purine metabolism; 7-cyano-7-deazaguanine biosynthesis.</text>
</comment>
<keyword evidence="1 8" id="KW-0004">4Fe-4S</keyword>
<keyword evidence="5 8" id="KW-0408">Iron</keyword>
<feature type="domain" description="Radical SAM core" evidence="9">
    <location>
        <begin position="21"/>
        <end position="198"/>
    </location>
</feature>
<keyword evidence="11" id="KW-1185">Reference proteome</keyword>
<dbReference type="EC" id="4.3.99.3" evidence="8"/>
<name>A0A154BMD0_ANASB</name>
<evidence type="ECO:0000256" key="3">
    <source>
        <dbReference type="ARBA" id="ARBA00022723"/>
    </source>
</evidence>
<comment type="function">
    <text evidence="8">Catalyzes the complex heterocyclic radical-mediated conversion of 6-carboxy-5,6,7,8-tetrahydropterin (CPH4) to 7-carboxy-7-deazaguanine (CDG), a step common to the biosynthetic pathways of all 7-deazapurine-containing compounds.</text>
</comment>
<keyword evidence="3 8" id="KW-0479">Metal-binding</keyword>
<gene>
    <name evidence="8" type="primary">queE</name>
    <name evidence="10" type="ORF">AXX12_15925</name>
</gene>
<dbReference type="GO" id="GO:1904047">
    <property type="term" value="F:S-adenosyl-L-methionine binding"/>
    <property type="evidence" value="ECO:0007669"/>
    <property type="project" value="UniProtKB-UniRule"/>
</dbReference>
<evidence type="ECO:0000256" key="8">
    <source>
        <dbReference type="HAMAP-Rule" id="MF_00917"/>
    </source>
</evidence>
<reference evidence="10 11" key="1">
    <citation type="submission" date="2016-02" db="EMBL/GenBank/DDBJ databases">
        <title>Anaerosporomusa subterraneum gen. nov., sp. nov., a spore-forming obligate anaerobe isolated from saprolite.</title>
        <authorList>
            <person name="Choi J.K."/>
            <person name="Shah M."/>
            <person name="Yee N."/>
        </authorList>
    </citation>
    <scope>NUCLEOTIDE SEQUENCE [LARGE SCALE GENOMIC DNA]</scope>
    <source>
        <strain evidence="10 11">RU4</strain>
    </source>
</reference>
<dbReference type="SFLD" id="SFLDS00029">
    <property type="entry name" value="Radical_SAM"/>
    <property type="match status" value="1"/>
</dbReference>
<accession>A0A154BMD0</accession>
<evidence type="ECO:0000256" key="4">
    <source>
        <dbReference type="ARBA" id="ARBA00022842"/>
    </source>
</evidence>
<dbReference type="GO" id="GO:0000287">
    <property type="term" value="F:magnesium ion binding"/>
    <property type="evidence" value="ECO:0007669"/>
    <property type="project" value="UniProtKB-UniRule"/>
</dbReference>
<keyword evidence="2 8" id="KW-0949">S-adenosyl-L-methionine</keyword>
<feature type="binding site" evidence="8">
    <location>
        <position position="34"/>
    </location>
    <ligand>
        <name>[4Fe-4S] cluster</name>
        <dbReference type="ChEBI" id="CHEBI:49883"/>
        <note>4Fe-4S-S-AdoMet</note>
    </ligand>
</feature>
<feature type="binding site" evidence="8">
    <location>
        <position position="38"/>
    </location>
    <ligand>
        <name>[4Fe-4S] cluster</name>
        <dbReference type="ChEBI" id="CHEBI:49883"/>
        <note>4Fe-4S-S-AdoMet</note>
    </ligand>
</feature>
<comment type="cofactor">
    <cofactor evidence="8">
        <name>[4Fe-4S] cluster</name>
        <dbReference type="ChEBI" id="CHEBI:49883"/>
    </cofactor>
    <text evidence="8">Binds 1 [4Fe-4S] cluster. The cluster is coordinated with 3 cysteines and an exchangeable S-adenosyl-L-methionine.</text>
</comment>
<keyword evidence="4 8" id="KW-0460">Magnesium</keyword>
<comment type="caution">
    <text evidence="8">Lacks conserved residue(s) required for the propagation of feature annotation.</text>
</comment>
<keyword evidence="8" id="KW-0671">Queuosine biosynthesis</keyword>
<comment type="cofactor">
    <cofactor evidence="8">
        <name>Mg(2+)</name>
        <dbReference type="ChEBI" id="CHEBI:18420"/>
    </cofactor>
</comment>
<evidence type="ECO:0000259" key="9">
    <source>
        <dbReference type="PROSITE" id="PS51918"/>
    </source>
</evidence>
<dbReference type="PIRSF" id="PIRSF000370">
    <property type="entry name" value="QueE"/>
    <property type="match status" value="1"/>
</dbReference>
<dbReference type="GO" id="GO:0016840">
    <property type="term" value="F:carbon-nitrogen lyase activity"/>
    <property type="evidence" value="ECO:0007669"/>
    <property type="project" value="UniProtKB-UniRule"/>
</dbReference>
<dbReference type="InterPro" id="IPR024924">
    <property type="entry name" value="7-CO-7-deazaguanine_synth-like"/>
</dbReference>
<comment type="caution">
    <text evidence="10">The sequence shown here is derived from an EMBL/GenBank/DDBJ whole genome shotgun (WGS) entry which is preliminary data.</text>
</comment>
<evidence type="ECO:0000256" key="6">
    <source>
        <dbReference type="ARBA" id="ARBA00023014"/>
    </source>
</evidence>
<dbReference type="InterPro" id="IPR007197">
    <property type="entry name" value="rSAM"/>
</dbReference>
<dbReference type="OrthoDB" id="9792276at2"/>
<dbReference type="PROSITE" id="PS51918">
    <property type="entry name" value="RADICAL_SAM"/>
    <property type="match status" value="1"/>
</dbReference>
<dbReference type="SUPFAM" id="SSF102114">
    <property type="entry name" value="Radical SAM enzymes"/>
    <property type="match status" value="1"/>
</dbReference>
<protein>
    <recommendedName>
        <fullName evidence="8">7-carboxy-7-deazaguanine synthase</fullName>
        <shortName evidence="8">CDG synthase</shortName>
        <ecNumber evidence="8">4.3.99.3</ecNumber>
    </recommendedName>
    <alternativeName>
        <fullName evidence="8">Queuosine biosynthesis protein QueE</fullName>
    </alternativeName>
</protein>
<evidence type="ECO:0000256" key="7">
    <source>
        <dbReference type="ARBA" id="ARBA00023239"/>
    </source>
</evidence>
<comment type="cofactor">
    <cofactor evidence="8">
        <name>S-adenosyl-L-methionine</name>
        <dbReference type="ChEBI" id="CHEBI:59789"/>
    </cofactor>
    <text evidence="8">Binds 1 S-adenosyl-L-methionine per subunit.</text>
</comment>
<feature type="binding site" evidence="8">
    <location>
        <begin position="15"/>
        <end position="17"/>
    </location>
    <ligand>
        <name>substrate</name>
    </ligand>
</feature>
<dbReference type="GO" id="GO:0008616">
    <property type="term" value="P:tRNA queuosine(34) biosynthetic process"/>
    <property type="evidence" value="ECO:0007669"/>
    <property type="project" value="UniProtKB-UniRule"/>
</dbReference>
<evidence type="ECO:0000256" key="2">
    <source>
        <dbReference type="ARBA" id="ARBA00022691"/>
    </source>
</evidence>
<dbReference type="InterPro" id="IPR058240">
    <property type="entry name" value="rSAM_sf"/>
</dbReference>
<dbReference type="HAMAP" id="MF_00917">
    <property type="entry name" value="QueE"/>
    <property type="match status" value="1"/>
</dbReference>
<proteinExistence type="inferred from homology"/>
<evidence type="ECO:0000313" key="11">
    <source>
        <dbReference type="Proteomes" id="UP000076268"/>
    </source>
</evidence>
<keyword evidence="7 8" id="KW-0456">Lyase</keyword>
<dbReference type="Pfam" id="PF04055">
    <property type="entry name" value="Radical_SAM"/>
    <property type="match status" value="1"/>
</dbReference>
<feature type="binding site" evidence="8">
    <location>
        <position position="41"/>
    </location>
    <ligand>
        <name>[4Fe-4S] cluster</name>
        <dbReference type="ChEBI" id="CHEBI:49883"/>
        <note>4Fe-4S-S-AdoMet</note>
    </ligand>
</feature>
<dbReference type="UniPathway" id="UPA00391"/>
<dbReference type="InterPro" id="IPR013785">
    <property type="entry name" value="Aldolase_TIM"/>
</dbReference>
<dbReference type="CDD" id="cd01335">
    <property type="entry name" value="Radical_SAM"/>
    <property type="match status" value="1"/>
</dbReference>
<dbReference type="GO" id="GO:0051539">
    <property type="term" value="F:4 iron, 4 sulfur cluster binding"/>
    <property type="evidence" value="ECO:0007669"/>
    <property type="project" value="UniProtKB-UniRule"/>
</dbReference>
<feature type="binding site" evidence="8">
    <location>
        <position position="43"/>
    </location>
    <ligand>
        <name>Mg(2+)</name>
        <dbReference type="ChEBI" id="CHEBI:18420"/>
    </ligand>
</feature>
<dbReference type="PANTHER" id="PTHR42836:SF1">
    <property type="entry name" value="7-CARBOXY-7-DEAZAGUANINE SYNTHASE"/>
    <property type="match status" value="1"/>
</dbReference>
<sequence>MTIVRYPIVEVFESLQGEGTHSGIGATFVRLAGCNLRCSWCDTTHSFAVDKATTYTTGELIEAFSFKQPLVVITGGEPTLHDLGPLVRELHNRKKYVCIETNGTNPIPIEWGINWITVSPKPQSGYTITCPADELKYVVDDEFKLEFIRFDLVKQGRVFLQIESGRLESAKKAYDMIIRNPDLHLRLGVQLHKVVGFE</sequence>
<feature type="binding site" evidence="8">
    <location>
        <begin position="119"/>
        <end position="121"/>
    </location>
    <ligand>
        <name>S-adenosyl-L-methionine</name>
        <dbReference type="ChEBI" id="CHEBI:59789"/>
    </ligand>
</feature>